<protein>
    <submittedName>
        <fullName evidence="3">Beta-lactamase family protein</fullName>
    </submittedName>
</protein>
<feature type="chain" id="PRO_5041999926" evidence="1">
    <location>
        <begin position="22"/>
        <end position="441"/>
    </location>
</feature>
<gene>
    <name evidence="3" type="ORF">OD355_12135</name>
</gene>
<feature type="signal peptide" evidence="1">
    <location>
        <begin position="1"/>
        <end position="21"/>
    </location>
</feature>
<dbReference type="RefSeq" id="WP_263038757.1">
    <property type="nucleotide sequence ID" value="NZ_JAOTPL010000021.1"/>
</dbReference>
<name>A0AAE3IP55_9BACT</name>
<proteinExistence type="predicted"/>
<dbReference type="Pfam" id="PF00144">
    <property type="entry name" value="Beta-lactamase"/>
    <property type="match status" value="1"/>
</dbReference>
<feature type="domain" description="Beta-lactamase-related" evidence="2">
    <location>
        <begin position="41"/>
        <end position="329"/>
    </location>
</feature>
<dbReference type="EMBL" id="JAOTPL010000021">
    <property type="protein sequence ID" value="MCU7695269.1"/>
    <property type="molecule type" value="Genomic_DNA"/>
</dbReference>
<evidence type="ECO:0000259" key="2">
    <source>
        <dbReference type="Pfam" id="PF00144"/>
    </source>
</evidence>
<sequence length="441" mass="49831">MMKSKIIVLALLLGIGLTLNAQNFDRQKMDSLFSIIEKNQRGMGSISIFDKGNEVYHNSYGYADLEQKIKNSTSTKFRIGSISKTFTATIIMKLVENKKLSLSTQLSVFYPQIKNADKITISHLLQHRSGIANFTSAADYMQWNTEPQTKEQIINKIISGGISSEPNEKFEYSNSNYVLLTFIAEDVSKKKFSELLQETIVKPCQLKSTFVGSKINLKNKEALSYTKLSEWELEKETDMTIPLGAGFIVSTPFDLNTFLNFLFKGKIVKEETLKQMTTVIDRFGLGLIRVPFYDMKGYGHTGGIDGFQANAFYFPQEKISIALTSNGVVYPLNDIIVGSLSIYFGKEYQLPQFKESIALTPEELDNYIGVYSTDSFPLKLTISRNGNTLIAQGTGQPSFPLECVEKNKFKFDQARLELEFISSENKMILKQNGMTFDMKRE</sequence>
<dbReference type="Gene3D" id="3.40.710.10">
    <property type="entry name" value="DD-peptidase/beta-lactamase superfamily"/>
    <property type="match status" value="1"/>
</dbReference>
<dbReference type="SUPFAM" id="SSF56601">
    <property type="entry name" value="beta-lactamase/transpeptidase-like"/>
    <property type="match status" value="1"/>
</dbReference>
<dbReference type="InterPro" id="IPR001466">
    <property type="entry name" value="Beta-lactam-related"/>
</dbReference>
<dbReference type="PANTHER" id="PTHR46825">
    <property type="entry name" value="D-ALANYL-D-ALANINE-CARBOXYPEPTIDASE/ENDOPEPTIDASE AMPH"/>
    <property type="match status" value="1"/>
</dbReference>
<comment type="caution">
    <text evidence="3">The sequence shown here is derived from an EMBL/GenBank/DDBJ whole genome shotgun (WGS) entry which is preliminary data.</text>
</comment>
<reference evidence="3" key="1">
    <citation type="submission" date="2022-10" db="EMBL/GenBank/DDBJ databases">
        <authorList>
            <person name="Kim H.S."/>
            <person name="Kim J.-S."/>
            <person name="Suh M.K."/>
            <person name="Eom M.K."/>
            <person name="Lee J.-S."/>
        </authorList>
    </citation>
    <scope>NUCLEOTIDE SEQUENCE</scope>
    <source>
        <strain evidence="3">LIP-5</strain>
    </source>
</reference>
<keyword evidence="1" id="KW-0732">Signal</keyword>
<evidence type="ECO:0000313" key="3">
    <source>
        <dbReference type="EMBL" id="MCU7695269.1"/>
    </source>
</evidence>
<dbReference type="Proteomes" id="UP001209317">
    <property type="component" value="Unassembled WGS sequence"/>
</dbReference>
<evidence type="ECO:0000256" key="1">
    <source>
        <dbReference type="SAM" id="SignalP"/>
    </source>
</evidence>
<organism evidence="3 4">
    <name type="scientific">Haoranjiania flava</name>
    <dbReference type="NCBI Taxonomy" id="1856322"/>
    <lineage>
        <taxon>Bacteria</taxon>
        <taxon>Pseudomonadati</taxon>
        <taxon>Bacteroidota</taxon>
        <taxon>Chitinophagia</taxon>
        <taxon>Chitinophagales</taxon>
        <taxon>Chitinophagaceae</taxon>
        <taxon>Haoranjiania</taxon>
    </lineage>
</organism>
<keyword evidence="4" id="KW-1185">Reference proteome</keyword>
<dbReference type="PANTHER" id="PTHR46825:SF7">
    <property type="entry name" value="D-ALANYL-D-ALANINE CARBOXYPEPTIDASE"/>
    <property type="match status" value="1"/>
</dbReference>
<dbReference type="InterPro" id="IPR012338">
    <property type="entry name" value="Beta-lactam/transpept-like"/>
</dbReference>
<accession>A0AAE3IP55</accession>
<evidence type="ECO:0000313" key="4">
    <source>
        <dbReference type="Proteomes" id="UP001209317"/>
    </source>
</evidence>
<dbReference type="InterPro" id="IPR050491">
    <property type="entry name" value="AmpC-like"/>
</dbReference>
<dbReference type="AlphaFoldDB" id="A0AAE3IP55"/>